<dbReference type="Gene3D" id="3.10.180.10">
    <property type="entry name" value="2,3-Dihydroxybiphenyl 1,2-Dioxygenase, domain 1"/>
    <property type="match status" value="1"/>
</dbReference>
<sequence>MKIDHIAIYVCNLEGARDFFMQYFGAKSNEGYHNKRTDFRSFFLSFDDNTRLELMTRPQLADMEKVRERTGYAHLSFSVGSKERVDALTAQLKADGFEVIDGPRTTGDGYYESAIVGFEGNLIEITI</sequence>
<dbReference type="Proteomes" id="UP000027442">
    <property type="component" value="Unassembled WGS sequence"/>
</dbReference>
<evidence type="ECO:0000313" key="2">
    <source>
        <dbReference type="EMBL" id="KDR52061.1"/>
    </source>
</evidence>
<accession>A0A069QQE8</accession>
<dbReference type="eggNOG" id="COG0346">
    <property type="taxonomic scope" value="Bacteria"/>
</dbReference>
<name>A0A069QQE8_HOYLO</name>
<dbReference type="Pfam" id="PF00903">
    <property type="entry name" value="Glyoxalase"/>
    <property type="match status" value="1"/>
</dbReference>
<dbReference type="InterPro" id="IPR051332">
    <property type="entry name" value="Fosfomycin_Res_Enzymes"/>
</dbReference>
<dbReference type="PROSITE" id="PS51819">
    <property type="entry name" value="VOC"/>
    <property type="match status" value="1"/>
</dbReference>
<dbReference type="RefSeq" id="WP_018967669.1">
    <property type="nucleotide sequence ID" value="NZ_KB899216.1"/>
</dbReference>
<dbReference type="InterPro" id="IPR029068">
    <property type="entry name" value="Glyas_Bleomycin-R_OHBP_Dase"/>
</dbReference>
<dbReference type="SUPFAM" id="SSF54593">
    <property type="entry name" value="Glyoxalase/Bleomycin resistance protein/Dihydroxybiphenyl dioxygenase"/>
    <property type="match status" value="1"/>
</dbReference>
<dbReference type="EMBL" id="JNGW01000078">
    <property type="protein sequence ID" value="KDR52061.1"/>
    <property type="molecule type" value="Genomic_DNA"/>
</dbReference>
<dbReference type="PATRIC" id="fig|1122985.7.peg.1912"/>
<feature type="domain" description="VOC" evidence="1">
    <location>
        <begin position="2"/>
        <end position="127"/>
    </location>
</feature>
<dbReference type="AlphaFoldDB" id="A0A069QQE8"/>
<reference evidence="2 3" key="1">
    <citation type="submission" date="2013-08" db="EMBL/GenBank/DDBJ databases">
        <authorList>
            <person name="Weinstock G."/>
            <person name="Sodergren E."/>
            <person name="Wylie T."/>
            <person name="Fulton L."/>
            <person name="Fulton R."/>
            <person name="Fronick C."/>
            <person name="O'Laughlin M."/>
            <person name="Godfrey J."/>
            <person name="Miner T."/>
            <person name="Herter B."/>
            <person name="Appelbaum E."/>
            <person name="Cordes M."/>
            <person name="Lek S."/>
            <person name="Wollam A."/>
            <person name="Pepin K.H."/>
            <person name="Palsikar V.B."/>
            <person name="Mitreva M."/>
            <person name="Wilson R.K."/>
        </authorList>
    </citation>
    <scope>NUCLEOTIDE SEQUENCE [LARGE SCALE GENOMIC DNA]</scope>
    <source>
        <strain evidence="2 3">ATCC 15930</strain>
    </source>
</reference>
<protein>
    <submittedName>
        <fullName evidence="2">Glyoxalase family protein</fullName>
    </submittedName>
</protein>
<gene>
    <name evidence="2" type="ORF">HMPREF1991_01836</name>
</gene>
<dbReference type="InterPro" id="IPR037523">
    <property type="entry name" value="VOC_core"/>
</dbReference>
<evidence type="ECO:0000313" key="3">
    <source>
        <dbReference type="Proteomes" id="UP000027442"/>
    </source>
</evidence>
<dbReference type="InterPro" id="IPR004360">
    <property type="entry name" value="Glyas_Fos-R_dOase_dom"/>
</dbReference>
<proteinExistence type="predicted"/>
<dbReference type="PANTHER" id="PTHR36113">
    <property type="entry name" value="LYASE, PUTATIVE-RELATED-RELATED"/>
    <property type="match status" value="1"/>
</dbReference>
<dbReference type="HOGENOM" id="CLU_046006_16_0_10"/>
<organism evidence="2 3">
    <name type="scientific">Hoylesella loescheii DSM 19665 = JCM 12249 = ATCC 15930</name>
    <dbReference type="NCBI Taxonomy" id="1122985"/>
    <lineage>
        <taxon>Bacteria</taxon>
        <taxon>Pseudomonadati</taxon>
        <taxon>Bacteroidota</taxon>
        <taxon>Bacteroidia</taxon>
        <taxon>Bacteroidales</taxon>
        <taxon>Prevotellaceae</taxon>
        <taxon>Hoylesella</taxon>
    </lineage>
</organism>
<keyword evidence="3" id="KW-1185">Reference proteome</keyword>
<comment type="caution">
    <text evidence="2">The sequence shown here is derived from an EMBL/GenBank/DDBJ whole genome shotgun (WGS) entry which is preliminary data.</text>
</comment>
<dbReference type="PANTHER" id="PTHR36113:SF1">
    <property type="entry name" value="GLYOXALASE_BLEOMYCIN RESISTANCE PROTEIN_DIOXYGENASE"/>
    <property type="match status" value="1"/>
</dbReference>
<evidence type="ECO:0000259" key="1">
    <source>
        <dbReference type="PROSITE" id="PS51819"/>
    </source>
</evidence>